<dbReference type="RefSeq" id="WP_094925497.1">
    <property type="nucleotide sequence ID" value="NZ_NPIA01000006.1"/>
</dbReference>
<feature type="transmembrane region" description="Helical" evidence="1">
    <location>
        <begin position="59"/>
        <end position="82"/>
    </location>
</feature>
<reference evidence="3" key="1">
    <citation type="submission" date="2017-08" db="EMBL/GenBank/DDBJ databases">
        <authorList>
            <person name="Huang Z."/>
        </authorList>
    </citation>
    <scope>NUCLEOTIDE SEQUENCE [LARGE SCALE GENOMIC DNA]</scope>
    <source>
        <strain evidence="3">SA5d-4</strain>
    </source>
</reference>
<organism evidence="2 3">
    <name type="scientific">Lottiidibacillus patelloidae</name>
    <dbReference type="NCBI Taxonomy" id="2670334"/>
    <lineage>
        <taxon>Bacteria</taxon>
        <taxon>Bacillati</taxon>
        <taxon>Bacillota</taxon>
        <taxon>Bacilli</taxon>
        <taxon>Bacillales</taxon>
        <taxon>Bacillaceae</taxon>
        <taxon>Lottiidibacillus</taxon>
    </lineage>
</organism>
<keyword evidence="1" id="KW-1133">Transmembrane helix</keyword>
<dbReference type="NCBIfam" id="NF041644">
    <property type="entry name" value="CBO0543_fam"/>
    <property type="match status" value="1"/>
</dbReference>
<feature type="transmembrane region" description="Helical" evidence="1">
    <location>
        <begin position="25"/>
        <end position="47"/>
    </location>
</feature>
<evidence type="ECO:0000256" key="1">
    <source>
        <dbReference type="SAM" id="Phobius"/>
    </source>
</evidence>
<gene>
    <name evidence="2" type="ORF">CIB95_11995</name>
</gene>
<keyword evidence="1" id="KW-0472">Membrane</keyword>
<sequence length="171" mass="20927">MLHAFLIIFFLIASLYWGDWRKWRSFLPTIYYFSLCNLFYQYIAFVLDKKLWELKKPIYNLFLTDTIYAFVAYPAFVIWFLSNEREDAPLKHRVLRYGRWVSISLLVEYVFIKLNYIELMNGWNIGWEVFFYSTMYPMVALHHRRPLLAIILSSVMIVFYLIMFNYPIFKK</sequence>
<keyword evidence="3" id="KW-1185">Reference proteome</keyword>
<protein>
    <submittedName>
        <fullName evidence="2">Uncharacterized protein</fullName>
    </submittedName>
</protein>
<name>A0A263BRZ4_9BACI</name>
<evidence type="ECO:0000313" key="3">
    <source>
        <dbReference type="Proteomes" id="UP000217083"/>
    </source>
</evidence>
<comment type="caution">
    <text evidence="2">The sequence shown here is derived from an EMBL/GenBank/DDBJ whole genome shotgun (WGS) entry which is preliminary data.</text>
</comment>
<proteinExistence type="predicted"/>
<evidence type="ECO:0000313" key="2">
    <source>
        <dbReference type="EMBL" id="OZM56491.1"/>
    </source>
</evidence>
<keyword evidence="1" id="KW-0812">Transmembrane</keyword>
<dbReference type="InterPro" id="IPR048147">
    <property type="entry name" value="CBO0543-like"/>
</dbReference>
<dbReference type="EMBL" id="NPIA01000006">
    <property type="protein sequence ID" value="OZM56491.1"/>
    <property type="molecule type" value="Genomic_DNA"/>
</dbReference>
<dbReference type="AlphaFoldDB" id="A0A263BRZ4"/>
<feature type="transmembrane region" description="Helical" evidence="1">
    <location>
        <begin position="147"/>
        <end position="169"/>
    </location>
</feature>
<dbReference type="Proteomes" id="UP000217083">
    <property type="component" value="Unassembled WGS sequence"/>
</dbReference>
<reference evidence="2 3" key="2">
    <citation type="submission" date="2017-09" db="EMBL/GenBank/DDBJ databases">
        <title>Bacillus patelloidae sp. nov., isolated from the intestinal tract of a marine limpet.</title>
        <authorList>
            <person name="Liu R."/>
            <person name="Dong C."/>
            <person name="Shao Z."/>
        </authorList>
    </citation>
    <scope>NUCLEOTIDE SEQUENCE [LARGE SCALE GENOMIC DNA]</scope>
    <source>
        <strain evidence="2 3">SA5d-4</strain>
    </source>
</reference>
<accession>A0A263BRZ4</accession>